<feature type="binding site" evidence="5">
    <location>
        <position position="92"/>
    </location>
    <ligand>
        <name>AMP</name>
        <dbReference type="ChEBI" id="CHEBI:456215"/>
    </ligand>
</feature>
<evidence type="ECO:0000256" key="6">
    <source>
        <dbReference type="RuleBase" id="RU003330"/>
    </source>
</evidence>
<feature type="binding site" evidence="5">
    <location>
        <position position="193"/>
    </location>
    <ligand>
        <name>ATP</name>
        <dbReference type="ChEBI" id="CHEBI:30616"/>
    </ligand>
</feature>
<comment type="pathway">
    <text evidence="5">Purine metabolism; AMP biosynthesis via salvage pathway; AMP from ADP: step 1/1.</text>
</comment>
<evidence type="ECO:0000313" key="9">
    <source>
        <dbReference type="EMBL" id="OGY52496.1"/>
    </source>
</evidence>
<keyword evidence="3 5" id="KW-0547">Nucleotide-binding</keyword>
<feature type="binding site" evidence="5">
    <location>
        <position position="154"/>
    </location>
    <ligand>
        <name>AMP</name>
        <dbReference type="ChEBI" id="CHEBI:456215"/>
    </ligand>
</feature>
<dbReference type="PANTHER" id="PTHR23359">
    <property type="entry name" value="NUCLEOTIDE KINASE"/>
    <property type="match status" value="1"/>
</dbReference>
<dbReference type="Proteomes" id="UP000177310">
    <property type="component" value="Unassembled WGS sequence"/>
</dbReference>
<dbReference type="InterPro" id="IPR007862">
    <property type="entry name" value="Adenylate_kinase_lid-dom"/>
</dbReference>
<comment type="caution">
    <text evidence="5">Lacks conserved residue(s) required for the propagation of feature annotation.</text>
</comment>
<comment type="catalytic activity">
    <reaction evidence="5 7">
        <text>AMP + ATP = 2 ADP</text>
        <dbReference type="Rhea" id="RHEA:12973"/>
        <dbReference type="ChEBI" id="CHEBI:30616"/>
        <dbReference type="ChEBI" id="CHEBI:456215"/>
        <dbReference type="ChEBI" id="CHEBI:456216"/>
        <dbReference type="EC" id="2.7.4.3"/>
    </reaction>
</comment>
<feature type="binding site" evidence="5">
    <location>
        <position position="36"/>
    </location>
    <ligand>
        <name>AMP</name>
        <dbReference type="ChEBI" id="CHEBI:456215"/>
    </ligand>
</feature>
<feature type="binding site" evidence="5">
    <location>
        <begin position="130"/>
        <end position="131"/>
    </location>
    <ligand>
        <name>ATP</name>
        <dbReference type="ChEBI" id="CHEBI:30616"/>
    </ligand>
</feature>
<sequence>MNIIIFGPQGSGKGTQAEYIARRHHVPYVSPGDIFRYHLKNQTALGAQVAAYLSAGQLVPDELTNQVIKDRISRPDCAEGFVLDGYPRNKVQQDFLNRLTNIDFVIVINLPDEGAIARLGGRLACKCGATYHLTHHPPKRPGICDSCGDTLFRRDDDQPAAIAQRLEIYHQQTEPLFAAYRAQGVLYAVDGAPSIEEVSQQIVQVIDRHQHT</sequence>
<feature type="binding site" evidence="5">
    <location>
        <begin position="57"/>
        <end position="59"/>
    </location>
    <ligand>
        <name>AMP</name>
        <dbReference type="ChEBI" id="CHEBI:456215"/>
    </ligand>
</feature>
<dbReference type="NCBIfam" id="NF001381">
    <property type="entry name" value="PRK00279.1-3"/>
    <property type="match status" value="1"/>
</dbReference>
<evidence type="ECO:0000256" key="4">
    <source>
        <dbReference type="ARBA" id="ARBA00022777"/>
    </source>
</evidence>
<feature type="binding site" evidence="5">
    <location>
        <position position="147"/>
    </location>
    <ligand>
        <name>Zn(2+)</name>
        <dbReference type="ChEBI" id="CHEBI:29105"/>
        <note>structural</note>
    </ligand>
</feature>
<comment type="domain">
    <text evidence="5">Consists of three domains, a large central CORE domain and two small peripheral domains, NMPbind and LID, which undergo movements during catalysis. The LID domain closes over the site of phosphoryl transfer upon ATP binding. Assembling and dissambling the active center during each catalytic cycle provides an effective means to prevent ATP hydrolysis. Some bacteria have evolved a zinc-coordinating structure that stabilizes the LID domain.</text>
</comment>
<evidence type="ECO:0000256" key="3">
    <source>
        <dbReference type="ARBA" id="ARBA00022741"/>
    </source>
</evidence>
<dbReference type="HAMAP" id="MF_00235">
    <property type="entry name" value="Adenylate_kinase_Adk"/>
    <property type="match status" value="1"/>
</dbReference>
<reference evidence="9 10" key="1">
    <citation type="journal article" date="2016" name="Nat. Commun.">
        <title>Thousands of microbial genomes shed light on interconnected biogeochemical processes in an aquifer system.</title>
        <authorList>
            <person name="Anantharaman K."/>
            <person name="Brown C.T."/>
            <person name="Hug L.A."/>
            <person name="Sharon I."/>
            <person name="Castelle C.J."/>
            <person name="Probst A.J."/>
            <person name="Thomas B.C."/>
            <person name="Singh A."/>
            <person name="Wilkins M.J."/>
            <person name="Karaoz U."/>
            <person name="Brodie E.L."/>
            <person name="Williams K.H."/>
            <person name="Hubbard S.S."/>
            <person name="Banfield J.F."/>
        </authorList>
    </citation>
    <scope>NUCLEOTIDE SEQUENCE [LARGE SCALE GENOMIC DNA]</scope>
</reference>
<dbReference type="Gene3D" id="3.40.50.300">
    <property type="entry name" value="P-loop containing nucleotide triphosphate hydrolases"/>
    <property type="match status" value="1"/>
</dbReference>
<dbReference type="GO" id="GO:0005524">
    <property type="term" value="F:ATP binding"/>
    <property type="evidence" value="ECO:0007669"/>
    <property type="project" value="UniProtKB-UniRule"/>
</dbReference>
<comment type="caution">
    <text evidence="9">The sequence shown here is derived from an EMBL/GenBank/DDBJ whole genome shotgun (WGS) entry which is preliminary data.</text>
</comment>
<dbReference type="SUPFAM" id="SSF52540">
    <property type="entry name" value="P-loop containing nucleoside triphosphate hydrolases"/>
    <property type="match status" value="1"/>
</dbReference>
<feature type="binding site" evidence="5">
    <location>
        <begin position="85"/>
        <end position="88"/>
    </location>
    <ligand>
        <name>AMP</name>
        <dbReference type="ChEBI" id="CHEBI:456215"/>
    </ligand>
</feature>
<keyword evidence="1 5" id="KW-0808">Transferase</keyword>
<feature type="binding site" evidence="5">
    <location>
        <position position="122"/>
    </location>
    <ligand>
        <name>ATP</name>
        <dbReference type="ChEBI" id="CHEBI:30616"/>
    </ligand>
</feature>
<accession>A0A1G1YKZ0</accession>
<proteinExistence type="inferred from homology"/>
<dbReference type="GO" id="GO:0004017">
    <property type="term" value="F:AMP kinase activity"/>
    <property type="evidence" value="ECO:0007669"/>
    <property type="project" value="UniProtKB-UniRule"/>
</dbReference>
<dbReference type="InterPro" id="IPR033690">
    <property type="entry name" value="Adenylat_kinase_CS"/>
</dbReference>
<dbReference type="AlphaFoldDB" id="A0A1G1YKZ0"/>
<dbReference type="PROSITE" id="PS00113">
    <property type="entry name" value="ADENYLATE_KINASE"/>
    <property type="match status" value="1"/>
</dbReference>
<evidence type="ECO:0000256" key="1">
    <source>
        <dbReference type="ARBA" id="ARBA00022679"/>
    </source>
</evidence>
<evidence type="ECO:0000259" key="8">
    <source>
        <dbReference type="Pfam" id="PF05191"/>
    </source>
</evidence>
<dbReference type="GO" id="GO:0005737">
    <property type="term" value="C:cytoplasm"/>
    <property type="evidence" value="ECO:0007669"/>
    <property type="project" value="UniProtKB-SubCell"/>
</dbReference>
<keyword evidence="5 7" id="KW-0067">ATP-binding</keyword>
<dbReference type="CDD" id="cd01428">
    <property type="entry name" value="ADK"/>
    <property type="match status" value="1"/>
</dbReference>
<dbReference type="InterPro" id="IPR000850">
    <property type="entry name" value="Adenylat/UMP-CMP_kin"/>
</dbReference>
<dbReference type="Pfam" id="PF00406">
    <property type="entry name" value="ADK"/>
    <property type="match status" value="1"/>
</dbReference>
<dbReference type="PRINTS" id="PR00094">
    <property type="entry name" value="ADENYLTKNASE"/>
</dbReference>
<feature type="binding site" evidence="5">
    <location>
        <position position="165"/>
    </location>
    <ligand>
        <name>AMP</name>
        <dbReference type="ChEBI" id="CHEBI:456215"/>
    </ligand>
</feature>
<gene>
    <name evidence="5" type="primary">adk</name>
    <name evidence="9" type="ORF">A3J59_01960</name>
</gene>
<protein>
    <recommendedName>
        <fullName evidence="5 7">Adenylate kinase</fullName>
        <shortName evidence="5">AK</shortName>
        <ecNumber evidence="5 7">2.7.4.3</ecNumber>
    </recommendedName>
    <alternativeName>
        <fullName evidence="5">ATP-AMP transphosphorylase</fullName>
    </alternativeName>
    <alternativeName>
        <fullName evidence="5">ATP:AMP phosphotransferase</fullName>
    </alternativeName>
    <alternativeName>
        <fullName evidence="5">Adenylate monophosphate kinase</fullName>
    </alternativeName>
</protein>
<dbReference type="UniPathway" id="UPA00588">
    <property type="reaction ID" value="UER00649"/>
</dbReference>
<evidence type="ECO:0000313" key="10">
    <source>
        <dbReference type="Proteomes" id="UP000177310"/>
    </source>
</evidence>
<keyword evidence="2 5" id="KW-0545">Nucleotide biosynthesis</keyword>
<organism evidence="9 10">
    <name type="scientific">Candidatus Buchananbacteria bacterium RIFCSPHIGHO2_02_FULL_56_16</name>
    <dbReference type="NCBI Taxonomy" id="1797542"/>
    <lineage>
        <taxon>Bacteria</taxon>
        <taxon>Candidatus Buchananiibacteriota</taxon>
    </lineage>
</organism>
<feature type="binding site" evidence="5">
    <location>
        <begin position="10"/>
        <end position="15"/>
    </location>
    <ligand>
        <name>ATP</name>
        <dbReference type="ChEBI" id="CHEBI:30616"/>
    </ligand>
</feature>
<dbReference type="InterPro" id="IPR006259">
    <property type="entry name" value="Adenyl_kin_sub"/>
</dbReference>
<feature type="binding site" evidence="5">
    <location>
        <position position="125"/>
    </location>
    <ligand>
        <name>Zn(2+)</name>
        <dbReference type="ChEBI" id="CHEBI:29105"/>
        <note>structural</note>
    </ligand>
</feature>
<comment type="subunit">
    <text evidence="5 7">Monomer.</text>
</comment>
<feature type="binding site" evidence="5">
    <location>
        <position position="144"/>
    </location>
    <ligand>
        <name>Zn(2+)</name>
        <dbReference type="ChEBI" id="CHEBI:29105"/>
        <note>structural</note>
    </ligand>
</feature>
<feature type="region of interest" description="NMP" evidence="5">
    <location>
        <begin position="30"/>
        <end position="59"/>
    </location>
</feature>
<evidence type="ECO:0000256" key="2">
    <source>
        <dbReference type="ARBA" id="ARBA00022727"/>
    </source>
</evidence>
<dbReference type="EC" id="2.7.4.3" evidence="5 7"/>
<feature type="binding site" evidence="5">
    <location>
        <position position="127"/>
    </location>
    <ligand>
        <name>Zn(2+)</name>
        <dbReference type="ChEBI" id="CHEBI:29105"/>
        <note>structural</note>
    </ligand>
</feature>
<comment type="function">
    <text evidence="5">Catalyzes the reversible transfer of the terminal phosphate group between ATP and AMP. Plays an important role in cellular energy homeostasis and in adenine nucleotide metabolism.</text>
</comment>
<dbReference type="Pfam" id="PF05191">
    <property type="entry name" value="ADK_lid"/>
    <property type="match status" value="1"/>
</dbReference>
<dbReference type="InterPro" id="IPR027417">
    <property type="entry name" value="P-loop_NTPase"/>
</dbReference>
<feature type="domain" description="Adenylate kinase active site lid" evidence="8">
    <location>
        <begin position="122"/>
        <end position="156"/>
    </location>
</feature>
<keyword evidence="5" id="KW-0963">Cytoplasm</keyword>
<comment type="subcellular location">
    <subcellularLocation>
        <location evidence="5 7">Cytoplasm</location>
    </subcellularLocation>
</comment>
<evidence type="ECO:0000256" key="5">
    <source>
        <dbReference type="HAMAP-Rule" id="MF_00235"/>
    </source>
</evidence>
<dbReference type="EMBL" id="MHIL01000002">
    <property type="protein sequence ID" value="OGY52496.1"/>
    <property type="molecule type" value="Genomic_DNA"/>
</dbReference>
<dbReference type="STRING" id="1797542.A3J59_01960"/>
<evidence type="ECO:0000256" key="7">
    <source>
        <dbReference type="RuleBase" id="RU003331"/>
    </source>
</evidence>
<dbReference type="NCBIfam" id="TIGR01351">
    <property type="entry name" value="adk"/>
    <property type="match status" value="1"/>
</dbReference>
<keyword evidence="5" id="KW-0479">Metal-binding</keyword>
<dbReference type="GO" id="GO:0044209">
    <property type="term" value="P:AMP salvage"/>
    <property type="evidence" value="ECO:0007669"/>
    <property type="project" value="UniProtKB-UniRule"/>
</dbReference>
<keyword evidence="5" id="KW-0862">Zinc</keyword>
<dbReference type="GO" id="GO:0008270">
    <property type="term" value="F:zinc ion binding"/>
    <property type="evidence" value="ECO:0007669"/>
    <property type="project" value="UniProtKB-UniRule"/>
</dbReference>
<name>A0A1G1YKZ0_9BACT</name>
<keyword evidence="4 5" id="KW-0418">Kinase</keyword>
<comment type="similarity">
    <text evidence="5 6">Belongs to the adenylate kinase family.</text>
</comment>